<dbReference type="GO" id="GO:0005829">
    <property type="term" value="C:cytosol"/>
    <property type="evidence" value="ECO:0007669"/>
    <property type="project" value="TreeGrafter"/>
</dbReference>
<dbReference type="CDD" id="cd04923">
    <property type="entry name" value="ACT_AK-LysC-DapG-like_2"/>
    <property type="match status" value="1"/>
</dbReference>
<keyword evidence="7" id="KW-0547">Nucleotide-binding</keyword>
<dbReference type="CDD" id="cd04891">
    <property type="entry name" value="ACT_AK-LysC-DapG-like_1"/>
    <property type="match status" value="1"/>
</dbReference>
<dbReference type="InterPro" id="IPR045865">
    <property type="entry name" value="ACT-like_dom_sf"/>
</dbReference>
<evidence type="ECO:0000313" key="17">
    <source>
        <dbReference type="Proteomes" id="UP000219252"/>
    </source>
</evidence>
<dbReference type="PIRSF" id="PIRSF000726">
    <property type="entry name" value="Asp_kin"/>
    <property type="match status" value="1"/>
</dbReference>
<keyword evidence="11" id="KW-0457">Lysine biosynthesis</keyword>
<evidence type="ECO:0000256" key="2">
    <source>
        <dbReference type="ARBA" id="ARBA00004766"/>
    </source>
</evidence>
<protein>
    <recommendedName>
        <fullName evidence="13">Aspartokinase</fullName>
        <ecNumber evidence="13">2.7.2.4</ecNumber>
    </recommendedName>
</protein>
<dbReference type="GO" id="GO:0009090">
    <property type="term" value="P:homoserine biosynthetic process"/>
    <property type="evidence" value="ECO:0007669"/>
    <property type="project" value="TreeGrafter"/>
</dbReference>
<dbReference type="GO" id="GO:0009088">
    <property type="term" value="P:threonine biosynthetic process"/>
    <property type="evidence" value="ECO:0007669"/>
    <property type="project" value="UniProtKB-UniPathway"/>
</dbReference>
<keyword evidence="6 13" id="KW-0808">Transferase</keyword>
<dbReference type="SUPFAM" id="SSF55021">
    <property type="entry name" value="ACT-like"/>
    <property type="match status" value="2"/>
</dbReference>
<dbReference type="Gene3D" id="3.30.2130.10">
    <property type="entry name" value="VC0802-like"/>
    <property type="match status" value="1"/>
</dbReference>
<dbReference type="InterPro" id="IPR002912">
    <property type="entry name" value="ACT_dom"/>
</dbReference>
<evidence type="ECO:0000256" key="6">
    <source>
        <dbReference type="ARBA" id="ARBA00022679"/>
    </source>
</evidence>
<feature type="domain" description="ACT" evidence="15">
    <location>
        <begin position="344"/>
        <end position="407"/>
    </location>
</feature>
<dbReference type="GO" id="GO:0009089">
    <property type="term" value="P:lysine biosynthetic process via diaminopimelate"/>
    <property type="evidence" value="ECO:0007669"/>
    <property type="project" value="UniProtKB-UniPathway"/>
</dbReference>
<dbReference type="Gene3D" id="3.40.1160.10">
    <property type="entry name" value="Acetylglutamate kinase-like"/>
    <property type="match status" value="1"/>
</dbReference>
<dbReference type="FunFam" id="3.30.2130.10:FF:000001">
    <property type="entry name" value="Bifunctional aspartokinase/homoserine dehydrogenase"/>
    <property type="match status" value="1"/>
</dbReference>
<dbReference type="Pfam" id="PF22468">
    <property type="entry name" value="ACT_9"/>
    <property type="match status" value="1"/>
</dbReference>
<evidence type="ECO:0000256" key="4">
    <source>
        <dbReference type="ARBA" id="ARBA00005139"/>
    </source>
</evidence>
<comment type="pathway">
    <text evidence="4 14">Amino-acid biosynthesis; L-threonine biosynthesis; L-threonine from L-aspartate: step 1/5.</text>
</comment>
<dbReference type="Pfam" id="PF00696">
    <property type="entry name" value="AA_kinase"/>
    <property type="match status" value="1"/>
</dbReference>
<dbReference type="PROSITE" id="PS51671">
    <property type="entry name" value="ACT"/>
    <property type="match status" value="1"/>
</dbReference>
<evidence type="ECO:0000256" key="7">
    <source>
        <dbReference type="ARBA" id="ARBA00022741"/>
    </source>
</evidence>
<dbReference type="Proteomes" id="UP000219252">
    <property type="component" value="Unassembled WGS sequence"/>
</dbReference>
<reference evidence="17" key="1">
    <citation type="submission" date="2017-08" db="EMBL/GenBank/DDBJ databases">
        <authorList>
            <person name="Varghese N."/>
            <person name="Submissions S."/>
        </authorList>
    </citation>
    <scope>NUCLEOTIDE SEQUENCE [LARGE SCALE GENOMIC DNA]</scope>
    <source>
        <strain evidence="17">JC23</strain>
    </source>
</reference>
<dbReference type="InterPro" id="IPR005260">
    <property type="entry name" value="Asp_kin_monofn"/>
</dbReference>
<evidence type="ECO:0000256" key="14">
    <source>
        <dbReference type="RuleBase" id="RU004249"/>
    </source>
</evidence>
<dbReference type="UniPathway" id="UPA00034">
    <property type="reaction ID" value="UER00015"/>
</dbReference>
<dbReference type="SUPFAM" id="SSF53633">
    <property type="entry name" value="Carbamate kinase-like"/>
    <property type="match status" value="1"/>
</dbReference>
<organism evidence="16 17">
    <name type="scientific">Ureibacillus acetophenoni</name>
    <dbReference type="NCBI Taxonomy" id="614649"/>
    <lineage>
        <taxon>Bacteria</taxon>
        <taxon>Bacillati</taxon>
        <taxon>Bacillota</taxon>
        <taxon>Bacilli</taxon>
        <taxon>Bacillales</taxon>
        <taxon>Caryophanaceae</taxon>
        <taxon>Ureibacillus</taxon>
    </lineage>
</organism>
<evidence type="ECO:0000256" key="13">
    <source>
        <dbReference type="RuleBase" id="RU003448"/>
    </source>
</evidence>
<comment type="pathway">
    <text evidence="2 14">Amino-acid biosynthesis; L-lysine biosynthesis via DAP pathway; (S)-tetrahydrodipicolinate from L-aspartate: step 1/4.</text>
</comment>
<comment type="function">
    <text evidence="1">Catalyzes the phosphorylation of the beta-carboxyl group of aspartic acid with ATP to yield 4-phospho-L-aspartate, which is involved in the branched biosynthetic pathway leading to the biosynthesis of amino acids threonine, isoleucine and methionine.</text>
</comment>
<name>A0A285U7G2_9BACL</name>
<evidence type="ECO:0000256" key="11">
    <source>
        <dbReference type="ARBA" id="ARBA00023154"/>
    </source>
</evidence>
<dbReference type="PANTHER" id="PTHR21499:SF68">
    <property type="entry name" value="ASPARTOKINASE 2"/>
    <property type="match status" value="1"/>
</dbReference>
<dbReference type="GO" id="GO:0019877">
    <property type="term" value="P:diaminopimelate biosynthetic process"/>
    <property type="evidence" value="ECO:0007669"/>
    <property type="project" value="UniProtKB-KW"/>
</dbReference>
<comment type="similarity">
    <text evidence="5 13">Belongs to the aspartokinase family.</text>
</comment>
<dbReference type="InterPro" id="IPR036393">
    <property type="entry name" value="AceGlu_kinase-like_sf"/>
</dbReference>
<comment type="pathway">
    <text evidence="3 14">Amino-acid biosynthesis; L-methionine biosynthesis via de novo pathway; L-homoserine from L-aspartate: step 1/3.</text>
</comment>
<dbReference type="EMBL" id="OBQC01000002">
    <property type="protein sequence ID" value="SOC36496.1"/>
    <property type="molecule type" value="Genomic_DNA"/>
</dbReference>
<evidence type="ECO:0000256" key="12">
    <source>
        <dbReference type="ARBA" id="ARBA00047872"/>
    </source>
</evidence>
<evidence type="ECO:0000256" key="8">
    <source>
        <dbReference type="ARBA" id="ARBA00022777"/>
    </source>
</evidence>
<keyword evidence="17" id="KW-1185">Reference proteome</keyword>
<dbReference type="UniPathway" id="UPA00051">
    <property type="reaction ID" value="UER00462"/>
</dbReference>
<sequence length="407" mass="44784">MSKIVIKLDEHTFASPDRIERITKKIINEKNNGFEVVVVVPFIHLIDEKLRQYAFTLSENPIQRELDSIRSTNTQITSSLLTIALNKRGYNAVSLTGWQAGISTITPNRNVLIEHIESENILSHLRNGEITIIAGGQGIDENNNITLLGEGGVETTAVGVAVAIDAERVEIYTNETGVFTADPKIVKDAHQIKQMSYDEMLELSLLGSKIIHPRAVELAKKYNMTIVIGSSTENVPGTVIKGEVEMERNLIVRGIAYETDIIRLTVGYDSYEQASLASLFTTLADNNINVDIIVQAVIDGVKPTVSFSIDKEVFAEAIKVLEMNKQLLGFSFADFEVGLAKVSIVGSGMVSNPGVAARMFDRLKNEQIQVKMVSTSEIKVSVVVPQDDMVRAANALHDEFNLVEELV</sequence>
<dbReference type="InterPro" id="IPR001048">
    <property type="entry name" value="Asp/Glu/Uridylate_kinase"/>
</dbReference>
<evidence type="ECO:0000313" key="16">
    <source>
        <dbReference type="EMBL" id="SOC36496.1"/>
    </source>
</evidence>
<keyword evidence="14" id="KW-0028">Amino-acid biosynthesis</keyword>
<keyword evidence="9" id="KW-0067">ATP-binding</keyword>
<dbReference type="EC" id="2.7.2.4" evidence="13"/>
<dbReference type="UniPathway" id="UPA00050">
    <property type="reaction ID" value="UER00461"/>
</dbReference>
<dbReference type="OrthoDB" id="9799110at2"/>
<dbReference type="RefSeq" id="WP_097148472.1">
    <property type="nucleotide sequence ID" value="NZ_OBQC01000002.1"/>
</dbReference>
<evidence type="ECO:0000256" key="3">
    <source>
        <dbReference type="ARBA" id="ARBA00004986"/>
    </source>
</evidence>
<dbReference type="NCBIfam" id="TIGR00657">
    <property type="entry name" value="asp_kinases"/>
    <property type="match status" value="1"/>
</dbReference>
<evidence type="ECO:0000256" key="5">
    <source>
        <dbReference type="ARBA" id="ARBA00010122"/>
    </source>
</evidence>
<dbReference type="InterPro" id="IPR001341">
    <property type="entry name" value="Asp_kinase"/>
</dbReference>
<evidence type="ECO:0000256" key="10">
    <source>
        <dbReference type="ARBA" id="ARBA00022915"/>
    </source>
</evidence>
<dbReference type="AlphaFoldDB" id="A0A285U7G2"/>
<accession>A0A285U7G2</accession>
<dbReference type="NCBIfam" id="NF005155">
    <property type="entry name" value="PRK06635.1-4"/>
    <property type="match status" value="1"/>
</dbReference>
<dbReference type="InterPro" id="IPR054352">
    <property type="entry name" value="ACT_Aspartokinase"/>
</dbReference>
<evidence type="ECO:0000256" key="9">
    <source>
        <dbReference type="ARBA" id="ARBA00022840"/>
    </source>
</evidence>
<gene>
    <name evidence="16" type="ORF">SAMN05877842_102417</name>
</gene>
<comment type="catalytic activity">
    <reaction evidence="12 13">
        <text>L-aspartate + ATP = 4-phospho-L-aspartate + ADP</text>
        <dbReference type="Rhea" id="RHEA:23776"/>
        <dbReference type="ChEBI" id="CHEBI:29991"/>
        <dbReference type="ChEBI" id="CHEBI:30616"/>
        <dbReference type="ChEBI" id="CHEBI:57535"/>
        <dbReference type="ChEBI" id="CHEBI:456216"/>
        <dbReference type="EC" id="2.7.2.4"/>
    </reaction>
</comment>
<dbReference type="GO" id="GO:0004072">
    <property type="term" value="F:aspartate kinase activity"/>
    <property type="evidence" value="ECO:0007669"/>
    <property type="project" value="UniProtKB-EC"/>
</dbReference>
<keyword evidence="8 13" id="KW-0418">Kinase</keyword>
<keyword evidence="10" id="KW-0220">Diaminopimelate biosynthesis</keyword>
<dbReference type="GO" id="GO:0005524">
    <property type="term" value="F:ATP binding"/>
    <property type="evidence" value="ECO:0007669"/>
    <property type="project" value="UniProtKB-KW"/>
</dbReference>
<evidence type="ECO:0000256" key="1">
    <source>
        <dbReference type="ARBA" id="ARBA00003121"/>
    </source>
</evidence>
<evidence type="ECO:0000259" key="15">
    <source>
        <dbReference type="PROSITE" id="PS51671"/>
    </source>
</evidence>
<dbReference type="PANTHER" id="PTHR21499">
    <property type="entry name" value="ASPARTATE KINASE"/>
    <property type="match status" value="1"/>
</dbReference>
<proteinExistence type="inferred from homology"/>